<dbReference type="AlphaFoldDB" id="W9JAS5"/>
<reference evidence="1" key="1">
    <citation type="submission" date="2011-06" db="EMBL/GenBank/DDBJ databases">
        <title>The Genome Sequence of Fusarium oxysporum Fo47.</title>
        <authorList>
            <consortium name="The Broad Institute Genome Sequencing Platform"/>
            <person name="Ma L.-J."/>
            <person name="Gale L.R."/>
            <person name="Schwartz D.C."/>
            <person name="Zhou S."/>
            <person name="Corby-Kistler H."/>
            <person name="Young S.K."/>
            <person name="Zeng Q."/>
            <person name="Gargeya S."/>
            <person name="Fitzgerald M."/>
            <person name="Haas B."/>
            <person name="Abouelleil A."/>
            <person name="Alvarado L."/>
            <person name="Arachchi H.M."/>
            <person name="Berlin A."/>
            <person name="Brown A."/>
            <person name="Chapman S.B."/>
            <person name="Chen Z."/>
            <person name="Dunbar C."/>
            <person name="Freedman E."/>
            <person name="Gearin G."/>
            <person name="Gellesch M."/>
            <person name="Goldberg J."/>
            <person name="Griggs A."/>
            <person name="Gujja S."/>
            <person name="Heiman D."/>
            <person name="Howarth C."/>
            <person name="Larson L."/>
            <person name="Lui A."/>
            <person name="MacDonald P.J.P."/>
            <person name="Mehta T."/>
            <person name="Montmayeur A."/>
            <person name="Murphy C."/>
            <person name="Neiman D."/>
            <person name="Pearson M."/>
            <person name="Priest M."/>
            <person name="Roberts A."/>
            <person name="Saif S."/>
            <person name="Shea T."/>
            <person name="Shenoy N."/>
            <person name="Sisk P."/>
            <person name="Stolte C."/>
            <person name="Sykes S."/>
            <person name="Wortman J."/>
            <person name="Nusbaum C."/>
            <person name="Birren B."/>
        </authorList>
    </citation>
    <scope>NUCLEOTIDE SEQUENCE [LARGE SCALE GENOMIC DNA]</scope>
    <source>
        <strain evidence="1">Fo47</strain>
    </source>
</reference>
<dbReference type="SUPFAM" id="SSF48452">
    <property type="entry name" value="TPR-like"/>
    <property type="match status" value="2"/>
</dbReference>
<dbReference type="EMBL" id="JH717917">
    <property type="protein sequence ID" value="EWZ28961.1"/>
    <property type="molecule type" value="Genomic_DNA"/>
</dbReference>
<dbReference type="HOGENOM" id="CLU_548644_0_0_1"/>
<dbReference type="Pfam" id="PF13424">
    <property type="entry name" value="TPR_12"/>
    <property type="match status" value="1"/>
</dbReference>
<evidence type="ECO:0000313" key="1">
    <source>
        <dbReference type="EMBL" id="EWZ28961.1"/>
    </source>
</evidence>
<dbReference type="InterPro" id="IPR053137">
    <property type="entry name" value="NLR-like"/>
</dbReference>
<protein>
    <recommendedName>
        <fullName evidence="2">MalT-like TPR region domain-containing protein</fullName>
    </recommendedName>
</protein>
<accession>W9JAS5</accession>
<dbReference type="PANTHER" id="PTHR46082">
    <property type="entry name" value="ATP/GTP-BINDING PROTEIN-RELATED"/>
    <property type="match status" value="1"/>
</dbReference>
<gene>
    <name evidence="1" type="ORF">FOZG_17399</name>
</gene>
<dbReference type="VEuPathDB" id="FungiDB:FOZG_17399"/>
<dbReference type="Gene3D" id="1.25.40.10">
    <property type="entry name" value="Tetratricopeptide repeat domain"/>
    <property type="match status" value="3"/>
</dbReference>
<reference evidence="1" key="2">
    <citation type="submission" date="2012-06" db="EMBL/GenBank/DDBJ databases">
        <title>Annotation of the Genome Sequence of Fusarium oxysporum Fo47.</title>
        <authorList>
            <consortium name="The Broad Institute Genomics Platform"/>
            <person name="Ma L.-J."/>
            <person name="Corby-Kistler H."/>
            <person name="Broz K."/>
            <person name="Gale L.R."/>
            <person name="Jonkers W."/>
            <person name="O'Donnell K."/>
            <person name="Ploetz R."/>
            <person name="Steinberg C."/>
            <person name="Schwartz D.C."/>
            <person name="VanEtten H."/>
            <person name="Zhou S."/>
            <person name="Young S.K."/>
            <person name="Zeng Q."/>
            <person name="Gargeya S."/>
            <person name="Fitzgerald M."/>
            <person name="Abouelleil A."/>
            <person name="Alvarado L."/>
            <person name="Chapman S.B."/>
            <person name="Gainer-Dewar J."/>
            <person name="Goldberg J."/>
            <person name="Griggs A."/>
            <person name="Gujja S."/>
            <person name="Hansen M."/>
            <person name="Howarth C."/>
            <person name="Imamovic A."/>
            <person name="Ireland A."/>
            <person name="Larimer J."/>
            <person name="McCowan C."/>
            <person name="Murphy C."/>
            <person name="Pearson M."/>
            <person name="Poon T.W."/>
            <person name="Priest M."/>
            <person name="Roberts A."/>
            <person name="Saif S."/>
            <person name="Shea T."/>
            <person name="Sykes S."/>
            <person name="Wortman J."/>
            <person name="Nusbaum C."/>
            <person name="Birren B."/>
        </authorList>
    </citation>
    <scope>NUCLEOTIDE SEQUENCE</scope>
    <source>
        <strain evidence="1">Fo47</strain>
    </source>
</reference>
<proteinExistence type="predicted"/>
<dbReference type="PANTHER" id="PTHR46082:SF6">
    <property type="entry name" value="AAA+ ATPASE DOMAIN-CONTAINING PROTEIN-RELATED"/>
    <property type="match status" value="1"/>
</dbReference>
<organism evidence="1">
    <name type="scientific">Fusarium oxysporum Fo47</name>
    <dbReference type="NCBI Taxonomy" id="660027"/>
    <lineage>
        <taxon>Eukaryota</taxon>
        <taxon>Fungi</taxon>
        <taxon>Dikarya</taxon>
        <taxon>Ascomycota</taxon>
        <taxon>Pezizomycotina</taxon>
        <taxon>Sordariomycetes</taxon>
        <taxon>Hypocreomycetidae</taxon>
        <taxon>Hypocreales</taxon>
        <taxon>Nectriaceae</taxon>
        <taxon>Fusarium</taxon>
        <taxon>Fusarium oxysporum species complex</taxon>
    </lineage>
</organism>
<name>W9JAS5_FUSOX</name>
<evidence type="ECO:0008006" key="2">
    <source>
        <dbReference type="Google" id="ProtNLM"/>
    </source>
</evidence>
<dbReference type="InterPro" id="IPR011990">
    <property type="entry name" value="TPR-like_helical_dom_sf"/>
</dbReference>
<dbReference type="Proteomes" id="UP000030766">
    <property type="component" value="Unassembled WGS sequence"/>
</dbReference>
<sequence>MAVVRSAEYTQFLSKGFFLTDARGRYGGAHAFLAEKYLSQELQNFEKILGQNHWQVFGLKVHLMDVLCVCKRVNDAMDISKQLKASTEMFSASNVQRISAEQILAGFYKLQNNWVEAEDLLRGSKSALETELGPMHLMTIRTWKFLADLYINWGKFDRAENELKQLVPFAQRSLHGDHHLTYQIVNSYADVLEHQNKVEAAQEMRALQQGKGDETNQGILMALGDEYERGCSARVDRRFDEAEKILSRVMLESEKLTRQSRGTRRNQCTDLYDMATKGLALTLFGQDKLKEAENLQRDLLARMIARNHPLDDARLDIMDDLAFTLECEKKLYEAEKLQLEVRKGRADVLGPVHEKTTSSRKRLAAIFRAQGRNSEAESEYKAIIDACEQRLGLYHIQTLKEAKALASFYRGIPRGLKLADEAFIKAIEISRNVLGAYSEETLDLADERAAVLELDGRVEEAEELLEYTKRDLLRYFGPDHEATKNVIEHLEDIKSGN</sequence>